<evidence type="ECO:0000313" key="2">
    <source>
        <dbReference type="EMBL" id="ANP71065.1"/>
    </source>
</evidence>
<feature type="compositionally biased region" description="Polar residues" evidence="1">
    <location>
        <begin position="11"/>
        <end position="23"/>
    </location>
</feature>
<dbReference type="KEGG" id="cart:PA27867_0088"/>
<dbReference type="Proteomes" id="UP000092582">
    <property type="component" value="Chromosome 1"/>
</dbReference>
<keyword evidence="3" id="KW-1185">Reference proteome</keyword>
<feature type="region of interest" description="Disordered" evidence="1">
    <location>
        <begin position="41"/>
        <end position="62"/>
    </location>
</feature>
<organism evidence="2 3">
    <name type="scientific">Cryobacterium arcticum</name>
    <dbReference type="NCBI Taxonomy" id="670052"/>
    <lineage>
        <taxon>Bacteria</taxon>
        <taxon>Bacillati</taxon>
        <taxon>Actinomycetota</taxon>
        <taxon>Actinomycetes</taxon>
        <taxon>Micrococcales</taxon>
        <taxon>Microbacteriaceae</taxon>
        <taxon>Cryobacterium</taxon>
    </lineage>
</organism>
<evidence type="ECO:0000256" key="1">
    <source>
        <dbReference type="SAM" id="MobiDB-lite"/>
    </source>
</evidence>
<feature type="region of interest" description="Disordered" evidence="1">
    <location>
        <begin position="1"/>
        <end position="27"/>
    </location>
</feature>
<proteinExistence type="predicted"/>
<evidence type="ECO:0000313" key="3">
    <source>
        <dbReference type="Proteomes" id="UP000092582"/>
    </source>
</evidence>
<reference evidence="2 3" key="1">
    <citation type="submission" date="2016-06" db="EMBL/GenBank/DDBJ databases">
        <title>Genome sequencing of Cryobacterium arcticum PAMC 27867.</title>
        <authorList>
            <person name="Lee J."/>
            <person name="Kim O.-S."/>
        </authorList>
    </citation>
    <scope>NUCLEOTIDE SEQUENCE [LARGE SCALE GENOMIC DNA]</scope>
    <source>
        <strain evidence="2 3">PAMC 27867</strain>
    </source>
</reference>
<sequence length="62" mass="6881">MNVHQEKESLVSDQKSTSANAVTTDRWESLKREYYMRTHRSAPIGYLPSAGPASTVADPNAE</sequence>
<dbReference type="EMBL" id="CP016282">
    <property type="protein sequence ID" value="ANP71065.1"/>
    <property type="molecule type" value="Genomic_DNA"/>
</dbReference>
<name>A0A1B1BEQ7_9MICO</name>
<protein>
    <submittedName>
        <fullName evidence="2">Uncharacterized protein</fullName>
    </submittedName>
</protein>
<dbReference type="AlphaFoldDB" id="A0A1B1BEQ7"/>
<feature type="compositionally biased region" description="Basic and acidic residues" evidence="1">
    <location>
        <begin position="1"/>
        <end position="10"/>
    </location>
</feature>
<accession>A0A1B1BEQ7</accession>
<gene>
    <name evidence="2" type="ORF">PA27867_0088</name>
</gene>